<keyword evidence="2" id="KW-1185">Reference proteome</keyword>
<dbReference type="PROSITE" id="PS50097">
    <property type="entry name" value="BTB"/>
    <property type="match status" value="1"/>
</dbReference>
<evidence type="ECO:0000313" key="3">
    <source>
        <dbReference type="WBParaSite" id="PDA_v2.g21921.t1"/>
    </source>
</evidence>
<evidence type="ECO:0000259" key="1">
    <source>
        <dbReference type="PROSITE" id="PS50097"/>
    </source>
</evidence>
<sequence>MKLHSHKFIICPFSTTLDSMLSERWTKPNEPVKIDGYSFDDFKEFLTFIYSGKCKLTNENIFSMVDTAEFFDVYKWAENRVMKLQKTVESEEICEKIINVEIKNEMLQFLPFFNFEKMDYKFFNDFIAQKSFIFTNDEFDKILKKRIIHVKVTDGRGKSMNGKFHGGQIENIDDVIQSVRSDHLSYLIDLKPGECPIMRWAIFPMQPKLTMPSKLIKNDNIEFYIVLSDNGEYGHISLKKRRDLQDGDYLLAEMFPEDGFDYRICFNHKIAFFRDV</sequence>
<protein>
    <submittedName>
        <fullName evidence="3">BTB domain-containing protein</fullName>
    </submittedName>
</protein>
<accession>A0A914Q434</accession>
<evidence type="ECO:0000313" key="2">
    <source>
        <dbReference type="Proteomes" id="UP000887578"/>
    </source>
</evidence>
<dbReference type="WBParaSite" id="PDA_v2.g21921.t1">
    <property type="protein sequence ID" value="PDA_v2.g21921.t1"/>
    <property type="gene ID" value="PDA_v2.g21921"/>
</dbReference>
<dbReference type="InterPro" id="IPR000210">
    <property type="entry name" value="BTB/POZ_dom"/>
</dbReference>
<dbReference type="Gene3D" id="3.30.710.10">
    <property type="entry name" value="Potassium Channel Kv1.1, Chain A"/>
    <property type="match status" value="1"/>
</dbReference>
<dbReference type="AlphaFoldDB" id="A0A914Q434"/>
<dbReference type="Proteomes" id="UP000887578">
    <property type="component" value="Unplaced"/>
</dbReference>
<dbReference type="SUPFAM" id="SSF54695">
    <property type="entry name" value="POZ domain"/>
    <property type="match status" value="1"/>
</dbReference>
<organism evidence="2 3">
    <name type="scientific">Panagrolaimus davidi</name>
    <dbReference type="NCBI Taxonomy" id="227884"/>
    <lineage>
        <taxon>Eukaryota</taxon>
        <taxon>Metazoa</taxon>
        <taxon>Ecdysozoa</taxon>
        <taxon>Nematoda</taxon>
        <taxon>Chromadorea</taxon>
        <taxon>Rhabditida</taxon>
        <taxon>Tylenchina</taxon>
        <taxon>Panagrolaimomorpha</taxon>
        <taxon>Panagrolaimoidea</taxon>
        <taxon>Panagrolaimidae</taxon>
        <taxon>Panagrolaimus</taxon>
    </lineage>
</organism>
<proteinExistence type="predicted"/>
<dbReference type="CDD" id="cd18186">
    <property type="entry name" value="BTB_POZ_ZBTB_KLHL-like"/>
    <property type="match status" value="1"/>
</dbReference>
<dbReference type="Pfam" id="PF00651">
    <property type="entry name" value="BTB"/>
    <property type="match status" value="1"/>
</dbReference>
<reference evidence="3" key="1">
    <citation type="submission" date="2022-11" db="UniProtKB">
        <authorList>
            <consortium name="WormBaseParasite"/>
        </authorList>
    </citation>
    <scope>IDENTIFICATION</scope>
</reference>
<name>A0A914Q434_9BILA</name>
<dbReference type="InterPro" id="IPR011333">
    <property type="entry name" value="SKP1/BTB/POZ_sf"/>
</dbReference>
<feature type="domain" description="BTB" evidence="1">
    <location>
        <begin position="1"/>
        <end position="58"/>
    </location>
</feature>